<feature type="domain" description="Methyl-accepting transducer" evidence="9">
    <location>
        <begin position="207"/>
        <end position="436"/>
    </location>
</feature>
<dbReference type="PROSITE" id="PS50111">
    <property type="entry name" value="CHEMOTAXIS_TRANSDUC_2"/>
    <property type="match status" value="1"/>
</dbReference>
<evidence type="ECO:0000256" key="7">
    <source>
        <dbReference type="SAM" id="Coils"/>
    </source>
</evidence>
<evidence type="ECO:0000313" key="12">
    <source>
        <dbReference type="Proteomes" id="UP000030853"/>
    </source>
</evidence>
<dbReference type="InterPro" id="IPR004090">
    <property type="entry name" value="Chemotax_Me-accpt_rcpt"/>
</dbReference>
<dbReference type="InterPro" id="IPR003660">
    <property type="entry name" value="HAMP_dom"/>
</dbReference>
<evidence type="ECO:0000256" key="1">
    <source>
        <dbReference type="ARBA" id="ARBA00004370"/>
    </source>
</evidence>
<dbReference type="CDD" id="cd11386">
    <property type="entry name" value="MCP_signal"/>
    <property type="match status" value="1"/>
</dbReference>
<dbReference type="SMART" id="SM00283">
    <property type="entry name" value="MA"/>
    <property type="match status" value="1"/>
</dbReference>
<comment type="subcellular location">
    <subcellularLocation>
        <location evidence="1">Membrane</location>
    </subcellularLocation>
</comment>
<dbReference type="Gene3D" id="1.10.287.950">
    <property type="entry name" value="Methyl-accepting chemotaxis protein"/>
    <property type="match status" value="1"/>
</dbReference>
<dbReference type="InterPro" id="IPR051310">
    <property type="entry name" value="MCP_chemotaxis"/>
</dbReference>
<dbReference type="Proteomes" id="UP000030853">
    <property type="component" value="Unassembled WGS sequence"/>
</dbReference>
<dbReference type="GO" id="GO:0005886">
    <property type="term" value="C:plasma membrane"/>
    <property type="evidence" value="ECO:0007669"/>
    <property type="project" value="TreeGrafter"/>
</dbReference>
<dbReference type="RefSeq" id="WP_039334012.1">
    <property type="nucleotide sequence ID" value="NZ_JTJJ01000074.1"/>
</dbReference>
<keyword evidence="3" id="KW-0145">Chemotaxis</keyword>
<evidence type="ECO:0000313" key="11">
    <source>
        <dbReference type="EMBL" id="KHJ66582.1"/>
    </source>
</evidence>
<dbReference type="PANTHER" id="PTHR43531:SF14">
    <property type="entry name" value="METHYL-ACCEPTING CHEMOTAXIS PROTEIN I-RELATED"/>
    <property type="match status" value="1"/>
</dbReference>
<evidence type="ECO:0000256" key="4">
    <source>
        <dbReference type="ARBA" id="ARBA00023224"/>
    </source>
</evidence>
<feature type="transmembrane region" description="Helical" evidence="8">
    <location>
        <begin position="128"/>
        <end position="153"/>
    </location>
</feature>
<evidence type="ECO:0000256" key="3">
    <source>
        <dbReference type="ARBA" id="ARBA00022500"/>
    </source>
</evidence>
<protein>
    <submittedName>
        <fullName evidence="11">Tcp</fullName>
    </submittedName>
</protein>
<keyword evidence="2" id="KW-0488">Methylation</keyword>
<evidence type="ECO:0000256" key="6">
    <source>
        <dbReference type="PROSITE-ProRule" id="PRU00284"/>
    </source>
</evidence>
<dbReference type="GO" id="GO:0007165">
    <property type="term" value="P:signal transduction"/>
    <property type="evidence" value="ECO:0007669"/>
    <property type="project" value="UniProtKB-KW"/>
</dbReference>
<dbReference type="EMBL" id="JTJJ01000074">
    <property type="protein sequence ID" value="KHJ66582.1"/>
    <property type="molecule type" value="Genomic_DNA"/>
</dbReference>
<dbReference type="PANTHER" id="PTHR43531">
    <property type="entry name" value="PROTEIN ICFG"/>
    <property type="match status" value="1"/>
</dbReference>
<comment type="caution">
    <text evidence="11">The sequence shown here is derived from an EMBL/GenBank/DDBJ whole genome shotgun (WGS) entry which is preliminary data.</text>
</comment>
<name>A0A0B1R5W1_9GAMM</name>
<feature type="domain" description="HAMP" evidence="10">
    <location>
        <begin position="150"/>
        <end position="202"/>
    </location>
</feature>
<dbReference type="FunFam" id="1.10.287.950:FF:000001">
    <property type="entry name" value="Methyl-accepting chemotaxis sensory transducer"/>
    <property type="match status" value="1"/>
</dbReference>
<dbReference type="Pfam" id="PF00015">
    <property type="entry name" value="MCPsignal"/>
    <property type="match status" value="1"/>
</dbReference>
<evidence type="ECO:0000259" key="9">
    <source>
        <dbReference type="PROSITE" id="PS50111"/>
    </source>
</evidence>
<dbReference type="SUPFAM" id="SSF58104">
    <property type="entry name" value="Methyl-accepting chemotaxis protein (MCP) signaling domain"/>
    <property type="match status" value="1"/>
</dbReference>
<dbReference type="AlphaFoldDB" id="A0A0B1R5W1"/>
<dbReference type="PRINTS" id="PR00260">
    <property type="entry name" value="CHEMTRNSDUCR"/>
</dbReference>
<dbReference type="GO" id="GO:0004888">
    <property type="term" value="F:transmembrane signaling receptor activity"/>
    <property type="evidence" value="ECO:0007669"/>
    <property type="project" value="InterPro"/>
</dbReference>
<keyword evidence="8" id="KW-1133">Transmembrane helix</keyword>
<reference evidence="11 12" key="1">
    <citation type="submission" date="2014-11" db="EMBL/GenBank/DDBJ databases">
        <title>Genome sequencing of Pantoea rodasii ND03.</title>
        <authorList>
            <person name="Muhamad Yunos N.Y."/>
            <person name="Chan K.-G."/>
        </authorList>
    </citation>
    <scope>NUCLEOTIDE SEQUENCE [LARGE SCALE GENOMIC DNA]</scope>
    <source>
        <strain evidence="11 12">ND03</strain>
    </source>
</reference>
<comment type="similarity">
    <text evidence="5">Belongs to the methyl-accepting chemotaxis (MCP) protein family.</text>
</comment>
<evidence type="ECO:0000259" key="10">
    <source>
        <dbReference type="PROSITE" id="PS50885"/>
    </source>
</evidence>
<keyword evidence="4 6" id="KW-0807">Transducer</keyword>
<proteinExistence type="inferred from homology"/>
<keyword evidence="8" id="KW-0472">Membrane</keyword>
<evidence type="ECO:0000256" key="5">
    <source>
        <dbReference type="ARBA" id="ARBA00029447"/>
    </source>
</evidence>
<gene>
    <name evidence="11" type="ORF">QU24_18490</name>
</gene>
<keyword evidence="7" id="KW-0175">Coiled coil</keyword>
<dbReference type="GO" id="GO:0006935">
    <property type="term" value="P:chemotaxis"/>
    <property type="evidence" value="ECO:0007669"/>
    <property type="project" value="UniProtKB-KW"/>
</dbReference>
<accession>A0A0B1R5W1</accession>
<dbReference type="PROSITE" id="PS50885">
    <property type="entry name" value="HAMP"/>
    <property type="match status" value="1"/>
</dbReference>
<sequence length="457" mass="49905">MKFLTNFTIRRVVQCILVAAFIVVALAELYGSEILRDLHKQTQREGKLVAQLIFLTRAGNVMKSGDDSLKRTLVGEVPTTPDWNKFRTALTGSDINFNSASKERLEFLQEKLADKENAFNDDRQKLELAFTVASLVIIMLLVFCDRFLVVHLVEPLATLREHFRGIASGKLTNPLQDLGRNCVGQLVPLVKTMQDSLLLTVLSIKNNTDLLKREAADIEAGNTDLSGRTTQQATSLEQTAHSITQLSANVQRNALSADQASSLAEKAAFITGEGETLVNSVGLMMNGITEEAQKIRQFTATVNSIAFQTNILALNAAVEAARAGEQGRGFAAVATEVRTLAQRSASAAKEIEGLINATLSRVNEGKEVADRAGHTMEAVTQCVSSVDELIRKISYASNEQSQEIIQVTQAVTDLERVTQQNSTLVRHVASSAVRLNSRTEDMAKTIIHFALPANKQV</sequence>
<organism evidence="11 12">
    <name type="scientific">Pantoea rodasii</name>
    <dbReference type="NCBI Taxonomy" id="1076549"/>
    <lineage>
        <taxon>Bacteria</taxon>
        <taxon>Pseudomonadati</taxon>
        <taxon>Pseudomonadota</taxon>
        <taxon>Gammaproteobacteria</taxon>
        <taxon>Enterobacterales</taxon>
        <taxon>Erwiniaceae</taxon>
        <taxon>Pantoea</taxon>
    </lineage>
</organism>
<feature type="coiled-coil region" evidence="7">
    <location>
        <begin position="98"/>
        <end position="125"/>
    </location>
</feature>
<evidence type="ECO:0000256" key="2">
    <source>
        <dbReference type="ARBA" id="ARBA00022481"/>
    </source>
</evidence>
<evidence type="ECO:0000256" key="8">
    <source>
        <dbReference type="SAM" id="Phobius"/>
    </source>
</evidence>
<dbReference type="InterPro" id="IPR004089">
    <property type="entry name" value="MCPsignal_dom"/>
</dbReference>
<keyword evidence="8" id="KW-0812">Transmembrane</keyword>